<keyword evidence="2 6" id="KW-0812">Transmembrane</keyword>
<evidence type="ECO:0000256" key="1">
    <source>
        <dbReference type="ARBA" id="ARBA00004141"/>
    </source>
</evidence>
<comment type="subcellular location">
    <subcellularLocation>
        <location evidence="1">Membrane</location>
        <topology evidence="1">Multi-pass membrane protein</topology>
    </subcellularLocation>
</comment>
<evidence type="ECO:0000256" key="2">
    <source>
        <dbReference type="ARBA" id="ARBA00022692"/>
    </source>
</evidence>
<proteinExistence type="predicted"/>
<evidence type="ECO:0000259" key="8">
    <source>
        <dbReference type="Pfam" id="PF10337"/>
    </source>
</evidence>
<feature type="region of interest" description="Disordered" evidence="5">
    <location>
        <begin position="567"/>
        <end position="611"/>
    </location>
</feature>
<evidence type="ECO:0000259" key="9">
    <source>
        <dbReference type="Pfam" id="PF13515"/>
    </source>
</evidence>
<keyword evidence="11" id="KW-1185">Reference proteome</keyword>
<gene>
    <name evidence="10" type="ORF">FOMPIDRAFT_1038634</name>
</gene>
<feature type="domain" description="Integral membrane bound transporter" evidence="9">
    <location>
        <begin position="660"/>
        <end position="790"/>
    </location>
</feature>
<name>S8DV52_FOMSC</name>
<feature type="transmembrane region" description="Helical" evidence="6">
    <location>
        <begin position="210"/>
        <end position="235"/>
    </location>
</feature>
<feature type="transmembrane region" description="Helical" evidence="6">
    <location>
        <begin position="158"/>
        <end position="177"/>
    </location>
</feature>
<organism evidence="10 11">
    <name type="scientific">Fomitopsis schrenkii</name>
    <name type="common">Brown rot fungus</name>
    <dbReference type="NCBI Taxonomy" id="2126942"/>
    <lineage>
        <taxon>Eukaryota</taxon>
        <taxon>Fungi</taxon>
        <taxon>Dikarya</taxon>
        <taxon>Basidiomycota</taxon>
        <taxon>Agaricomycotina</taxon>
        <taxon>Agaricomycetes</taxon>
        <taxon>Polyporales</taxon>
        <taxon>Fomitopsis</taxon>
    </lineage>
</organism>
<feature type="compositionally biased region" description="Basic and acidic residues" evidence="5">
    <location>
        <begin position="1"/>
        <end position="13"/>
    </location>
</feature>
<sequence>MDDTEKRSEHTGDSESAPSKARQSWSLPLWISSNLQSRRSLKMLIRCWVASWAAFILLLPHASLRTLGNTAFFVLLASLMVPPNMPLQLFIFALLTIIIGLCLGWAISAAAMASALAARDQLLLKSELQRVQQSVAGLANPDALFKASIFEGAFLDTRSSVCFGVFPAFGIFIFSLMRAYTPRLTIMSIFGTIALDIYCSYGPLFPFAQYTLLTSLLISLSSYMAIGVVTIVLVFPETLNHATLTSTITLMEQIEGLVNLQEEVLSVGTQSSDSNTEKGPAETMEEAFSDGAPLMEKLAGARDAMIGTAKAFGGQLPMLNLEFSWGKWSGDDIKNLAKPLGGVVSRVAAMQGFARIVGHAVHIRPPSTTPSRASTYEVQPDSSSGETVMGDTQLFRELRGLKNRYRDEAVPLHELFPILHSCTAPLRAAVVETLADTRALLESVNKRRYARGSNAHTAECLATLEASTARLTSALDAFRSTDRLALLEPFAPYLNPSPGEELPKLSAAPFGSLFIAYVFAANLVTLSAAVRTLAQSVGRTAHEHRKNRLWAPGAIALGNVLGRRRRGEGGTADDLGGQAALGESPQAADGGEWEREEEVYRRDPDGRPPSNPMQYIMNSIHHAWLWAQTPEALFAFKMVFITIALWIPSVCRSSAKFIYEQKGLWALIMAQTTLNIYAADQIFNIFARVLGTFVGLVLGLLAWYIGSAKGIGNPYGMAAVVAVFLVPVVFFRLFTPMQYLPGVLLAGVTWALIIGYSWLDGHIVVLGNVGIGWSVAWRRFVLVVIGVAASSIMMLLPPQSARRSVRLRCAGTLTSISYLYSHLTAAWISSEPFSAGEEDDAADKNDPTQLPWMQEFRERFLEIAQQLQLLRTQAAIAKLEGNVRGKWPAEEYAQLVQIESEMTWALGVLGGSLSELDDDTRVGLLKHTVVVNPNFIGDVMSAFLLISQSLRTGEPLHQSQSQDLVERAFYHGSSPATMPGVDEAAIRDSRLKRLQSVTDYEYMFYASSVVAVFRMLESLNEARRITARLCGEVPLEGFDKWRAKYQGIV</sequence>
<dbReference type="Pfam" id="PF13515">
    <property type="entry name" value="FUSC_2"/>
    <property type="match status" value="1"/>
</dbReference>
<feature type="transmembrane region" description="Helical" evidence="6">
    <location>
        <begin position="43"/>
        <end position="60"/>
    </location>
</feature>
<dbReference type="Pfam" id="PF10334">
    <property type="entry name" value="BRE4"/>
    <property type="match status" value="1"/>
</dbReference>
<feature type="transmembrane region" description="Helical" evidence="6">
    <location>
        <begin position="510"/>
        <end position="530"/>
    </location>
</feature>
<dbReference type="AlphaFoldDB" id="S8DV52"/>
<reference evidence="10 11" key="1">
    <citation type="journal article" date="2012" name="Science">
        <title>The Paleozoic origin of enzymatic lignin decomposition reconstructed from 31 fungal genomes.</title>
        <authorList>
            <person name="Floudas D."/>
            <person name="Binder M."/>
            <person name="Riley R."/>
            <person name="Barry K."/>
            <person name="Blanchette R.A."/>
            <person name="Henrissat B."/>
            <person name="Martinez A.T."/>
            <person name="Otillar R."/>
            <person name="Spatafora J.W."/>
            <person name="Yadav J.S."/>
            <person name="Aerts A."/>
            <person name="Benoit I."/>
            <person name="Boyd A."/>
            <person name="Carlson A."/>
            <person name="Copeland A."/>
            <person name="Coutinho P.M."/>
            <person name="de Vries R.P."/>
            <person name="Ferreira P."/>
            <person name="Findley K."/>
            <person name="Foster B."/>
            <person name="Gaskell J."/>
            <person name="Glotzer D."/>
            <person name="Gorecki P."/>
            <person name="Heitman J."/>
            <person name="Hesse C."/>
            <person name="Hori C."/>
            <person name="Igarashi K."/>
            <person name="Jurgens J.A."/>
            <person name="Kallen N."/>
            <person name="Kersten P."/>
            <person name="Kohler A."/>
            <person name="Kuees U."/>
            <person name="Kumar T.K.A."/>
            <person name="Kuo A."/>
            <person name="LaButti K."/>
            <person name="Larrondo L.F."/>
            <person name="Lindquist E."/>
            <person name="Ling A."/>
            <person name="Lombard V."/>
            <person name="Lucas S."/>
            <person name="Lundell T."/>
            <person name="Martin R."/>
            <person name="McLaughlin D.J."/>
            <person name="Morgenstern I."/>
            <person name="Morin E."/>
            <person name="Murat C."/>
            <person name="Nagy L.G."/>
            <person name="Nolan M."/>
            <person name="Ohm R.A."/>
            <person name="Patyshakuliyeva A."/>
            <person name="Rokas A."/>
            <person name="Ruiz-Duenas F.J."/>
            <person name="Sabat G."/>
            <person name="Salamov A."/>
            <person name="Samejima M."/>
            <person name="Schmutz J."/>
            <person name="Slot J.C."/>
            <person name="St John F."/>
            <person name="Stenlid J."/>
            <person name="Sun H."/>
            <person name="Sun S."/>
            <person name="Syed K."/>
            <person name="Tsang A."/>
            <person name="Wiebenga A."/>
            <person name="Young D."/>
            <person name="Pisabarro A."/>
            <person name="Eastwood D.C."/>
            <person name="Martin F."/>
            <person name="Cullen D."/>
            <person name="Grigoriev I.V."/>
            <person name="Hibbett D.S."/>
        </authorList>
    </citation>
    <scope>NUCLEOTIDE SEQUENCE</scope>
    <source>
        <strain evidence="11">FP-58527</strain>
    </source>
</reference>
<feature type="domain" description="DUF2421" evidence="7">
    <location>
        <begin position="798"/>
        <end position="1032"/>
    </location>
</feature>
<feature type="transmembrane region" description="Helical" evidence="6">
    <location>
        <begin position="717"/>
        <end position="734"/>
    </location>
</feature>
<feature type="transmembrane region" description="Helical" evidence="6">
    <location>
        <begin position="685"/>
        <end position="705"/>
    </location>
</feature>
<dbReference type="HOGENOM" id="CLU_003918_1_0_1"/>
<feature type="transmembrane region" description="Helical" evidence="6">
    <location>
        <begin position="89"/>
        <end position="118"/>
    </location>
</feature>
<keyword evidence="4 6" id="KW-0472">Membrane</keyword>
<evidence type="ECO:0000256" key="3">
    <source>
        <dbReference type="ARBA" id="ARBA00022989"/>
    </source>
</evidence>
<feature type="region of interest" description="Disordered" evidence="5">
    <location>
        <begin position="365"/>
        <end position="387"/>
    </location>
</feature>
<evidence type="ECO:0000256" key="6">
    <source>
        <dbReference type="SAM" id="Phobius"/>
    </source>
</evidence>
<dbReference type="EMBL" id="KE504215">
    <property type="protein sequence ID" value="EPS95103.1"/>
    <property type="molecule type" value="Genomic_DNA"/>
</dbReference>
<dbReference type="InterPro" id="IPR018823">
    <property type="entry name" value="ArAE_2_N"/>
</dbReference>
<dbReference type="InParanoid" id="S8DV52"/>
<dbReference type="InterPro" id="IPR018820">
    <property type="entry name" value="BRE4-related_DUF2421"/>
</dbReference>
<dbReference type="STRING" id="743788.S8DV52"/>
<protein>
    <recommendedName>
        <fullName evidence="12">ER transporter 6TM N-terminal domain-containing protein</fullName>
    </recommendedName>
</protein>
<feature type="transmembrane region" description="Helical" evidence="6">
    <location>
        <begin position="740"/>
        <end position="759"/>
    </location>
</feature>
<evidence type="ECO:0000313" key="10">
    <source>
        <dbReference type="EMBL" id="EPS95103.1"/>
    </source>
</evidence>
<feature type="domain" description="Putative ER transporter 6TM N-terminal" evidence="8">
    <location>
        <begin position="27"/>
        <end position="487"/>
    </location>
</feature>
<accession>S8DV52</accession>
<feature type="compositionally biased region" description="Polar residues" evidence="5">
    <location>
        <begin position="369"/>
        <end position="386"/>
    </location>
</feature>
<dbReference type="PANTHER" id="PTHR37994">
    <property type="entry name" value="ARAE_2_N DOMAIN-CONTAINING PROTEIN-RELATED"/>
    <property type="match status" value="1"/>
</dbReference>
<feature type="transmembrane region" description="Helical" evidence="6">
    <location>
        <begin position="184"/>
        <end position="204"/>
    </location>
</feature>
<evidence type="ECO:0008006" key="12">
    <source>
        <dbReference type="Google" id="ProtNLM"/>
    </source>
</evidence>
<feature type="region of interest" description="Disordered" evidence="5">
    <location>
        <begin position="1"/>
        <end position="20"/>
    </location>
</feature>
<dbReference type="PANTHER" id="PTHR37994:SF3">
    <property type="entry name" value="ER TRANSPORTER 6TM N-TERMINAL DOMAIN-CONTAINING PROTEIN"/>
    <property type="match status" value="1"/>
</dbReference>
<evidence type="ECO:0000256" key="4">
    <source>
        <dbReference type="ARBA" id="ARBA00023136"/>
    </source>
</evidence>
<feature type="transmembrane region" description="Helical" evidence="6">
    <location>
        <begin position="780"/>
        <end position="798"/>
    </location>
</feature>
<dbReference type="Pfam" id="PF10337">
    <property type="entry name" value="ArAE_2_N"/>
    <property type="match status" value="1"/>
</dbReference>
<dbReference type="OrthoDB" id="2274698at2759"/>
<evidence type="ECO:0000256" key="5">
    <source>
        <dbReference type="SAM" id="MobiDB-lite"/>
    </source>
</evidence>
<evidence type="ECO:0000259" key="7">
    <source>
        <dbReference type="Pfam" id="PF10334"/>
    </source>
</evidence>
<evidence type="ECO:0000313" key="11">
    <source>
        <dbReference type="Proteomes" id="UP000015241"/>
    </source>
</evidence>
<dbReference type="eggNOG" id="KOG4711">
    <property type="taxonomic scope" value="Eukaryota"/>
</dbReference>
<dbReference type="Proteomes" id="UP000015241">
    <property type="component" value="Unassembled WGS sequence"/>
</dbReference>
<dbReference type="GO" id="GO:0016020">
    <property type="term" value="C:membrane"/>
    <property type="evidence" value="ECO:0007669"/>
    <property type="project" value="UniProtKB-SubCell"/>
</dbReference>
<dbReference type="InterPro" id="IPR049453">
    <property type="entry name" value="Memb_transporter_dom"/>
</dbReference>
<keyword evidence="3 6" id="KW-1133">Transmembrane helix</keyword>